<dbReference type="Proteomes" id="UP000019443">
    <property type="component" value="Chromosome"/>
</dbReference>
<dbReference type="EMBL" id="HG916852">
    <property type="protein sequence ID" value="CDM57410.1"/>
    <property type="molecule type" value="Genomic_DNA"/>
</dbReference>
<name>W6RAM7_9HYPH</name>
<dbReference type="HOGENOM" id="CLU_2919656_0_0_5"/>
<evidence type="ECO:0000313" key="2">
    <source>
        <dbReference type="Proteomes" id="UP000019443"/>
    </source>
</evidence>
<dbReference type="RefSeq" id="WP_037069518.1">
    <property type="nucleotide sequence ID" value="NZ_HG916852.1"/>
</dbReference>
<dbReference type="KEGG" id="rhl:LPU83_1745"/>
<accession>W6RAM7</accession>
<dbReference type="AlphaFoldDB" id="W6RAM7"/>
<evidence type="ECO:0000313" key="1">
    <source>
        <dbReference type="EMBL" id="CDM57410.1"/>
    </source>
</evidence>
<sequence length="61" mass="6807">MTSVGWIIWNPLTREKVKTGGYGKHNAKVYGSEAKAKAYCIGDEVPREVFISNEDQLPLPL</sequence>
<keyword evidence="2" id="KW-1185">Reference proteome</keyword>
<reference evidence="1" key="1">
    <citation type="submission" date="2013-11" db="EMBL/GenBank/DDBJ databases">
        <title>Draft genome sequence of the broad-host-range Rhizobium sp. LPU83 strain, a member of the low-genetic diversity Oregon-like Rhizobium sp. group.</title>
        <authorList>
            <person name="Wibberg D."/>
            <person name="Puehler A."/>
            <person name="Schlueter A."/>
        </authorList>
    </citation>
    <scope>NUCLEOTIDE SEQUENCE [LARGE SCALE GENOMIC DNA]</scope>
    <source>
        <strain evidence="1">LPU83</strain>
    </source>
</reference>
<gene>
    <name evidence="1" type="ORF">LPU83_1745</name>
</gene>
<protein>
    <submittedName>
        <fullName evidence="1">Uncharacterized protein</fullName>
    </submittedName>
</protein>
<organism evidence="1 2">
    <name type="scientific">Rhizobium favelukesii</name>
    <dbReference type="NCBI Taxonomy" id="348824"/>
    <lineage>
        <taxon>Bacteria</taxon>
        <taxon>Pseudomonadati</taxon>
        <taxon>Pseudomonadota</taxon>
        <taxon>Alphaproteobacteria</taxon>
        <taxon>Hyphomicrobiales</taxon>
        <taxon>Rhizobiaceae</taxon>
        <taxon>Rhizobium/Agrobacterium group</taxon>
        <taxon>Rhizobium</taxon>
    </lineage>
</organism>
<proteinExistence type="predicted"/>
<dbReference type="PATRIC" id="fig|348824.6.peg.1874"/>